<evidence type="ECO:0000313" key="2">
    <source>
        <dbReference type="EMBL" id="KAF9580401.1"/>
    </source>
</evidence>
<dbReference type="OrthoDB" id="2446503at2759"/>
<name>A0A9P6FTC4_9FUNG</name>
<feature type="compositionally biased region" description="Basic residues" evidence="1">
    <location>
        <begin position="458"/>
        <end position="468"/>
    </location>
</feature>
<feature type="region of interest" description="Disordered" evidence="1">
    <location>
        <begin position="438"/>
        <end position="468"/>
    </location>
</feature>
<keyword evidence="3" id="KW-1185">Reference proteome</keyword>
<sequence>MGLTDISQMLRELDCRGIPTDPRDHCEVHVDLLSCYFGFIRACDFRITRDLLRKNHSLETLQALRIERLAAALDSKLSKTFNRRAILHIDGNPTKEKEHARSLRSAIYKQQNDRLGTHIDNFNMRCSQILNSAPDKLVKSHMKSLRKSFRKTLQAWQKSFRIDDDTRRRLGAKLAANGWRLCGRDPTSGICVGETDLCCAQLAAQKNGEGRGPIVVASGDSDFLAYDNITLLRQNARRRTDYRQFTQHDVIATLNKNRPRLRRCTKKNQHREEEFPLLNSDIWKVLATVCKNDYSPNIKGYGPKKNWAILGQLWEREGVDTPQELLAEYEKDMAKRMYKGEPVVVPDFSSSARVFFDRTETLLAPSSSPPDTIPHHDAILQMMAFYGRSMTTLKKEFCKGPPQHLQSPHTLTTDLKNAKYTRHFRTSNSQFKPRLIKLPQWNELPPPRPPSIVPIPTTKRKPQKQSKQ</sequence>
<gene>
    <name evidence="2" type="ORF">BGW38_002968</name>
</gene>
<feature type="compositionally biased region" description="Pro residues" evidence="1">
    <location>
        <begin position="444"/>
        <end position="453"/>
    </location>
</feature>
<comment type="caution">
    <text evidence="2">The sequence shown here is derived from an EMBL/GenBank/DDBJ whole genome shotgun (WGS) entry which is preliminary data.</text>
</comment>
<proteinExistence type="predicted"/>
<accession>A0A9P6FTC4</accession>
<dbReference type="Proteomes" id="UP000780801">
    <property type="component" value="Unassembled WGS sequence"/>
</dbReference>
<evidence type="ECO:0000256" key="1">
    <source>
        <dbReference type="SAM" id="MobiDB-lite"/>
    </source>
</evidence>
<feature type="non-terminal residue" evidence="2">
    <location>
        <position position="468"/>
    </location>
</feature>
<dbReference type="AlphaFoldDB" id="A0A9P6FTC4"/>
<dbReference type="EMBL" id="JAABOA010002088">
    <property type="protein sequence ID" value="KAF9580401.1"/>
    <property type="molecule type" value="Genomic_DNA"/>
</dbReference>
<protein>
    <submittedName>
        <fullName evidence="2">Uncharacterized protein</fullName>
    </submittedName>
</protein>
<reference evidence="2" key="1">
    <citation type="journal article" date="2020" name="Fungal Divers.">
        <title>Resolving the Mortierellaceae phylogeny through synthesis of multi-gene phylogenetics and phylogenomics.</title>
        <authorList>
            <person name="Vandepol N."/>
            <person name="Liber J."/>
            <person name="Desiro A."/>
            <person name="Na H."/>
            <person name="Kennedy M."/>
            <person name="Barry K."/>
            <person name="Grigoriev I.V."/>
            <person name="Miller A.N."/>
            <person name="O'Donnell K."/>
            <person name="Stajich J.E."/>
            <person name="Bonito G."/>
        </authorList>
    </citation>
    <scope>NUCLEOTIDE SEQUENCE</scope>
    <source>
        <strain evidence="2">KOD1015</strain>
    </source>
</reference>
<organism evidence="2 3">
    <name type="scientific">Lunasporangiospora selenospora</name>
    <dbReference type="NCBI Taxonomy" id="979761"/>
    <lineage>
        <taxon>Eukaryota</taxon>
        <taxon>Fungi</taxon>
        <taxon>Fungi incertae sedis</taxon>
        <taxon>Mucoromycota</taxon>
        <taxon>Mortierellomycotina</taxon>
        <taxon>Mortierellomycetes</taxon>
        <taxon>Mortierellales</taxon>
        <taxon>Mortierellaceae</taxon>
        <taxon>Lunasporangiospora</taxon>
    </lineage>
</organism>
<evidence type="ECO:0000313" key="3">
    <source>
        <dbReference type="Proteomes" id="UP000780801"/>
    </source>
</evidence>